<dbReference type="STRING" id="268407.PWYN_08590"/>
<feature type="transmembrane region" description="Helical" evidence="1">
    <location>
        <begin position="161"/>
        <end position="180"/>
    </location>
</feature>
<comment type="caution">
    <text evidence="2">The sequence shown here is derived from an EMBL/GenBank/DDBJ whole genome shotgun (WGS) entry which is preliminary data.</text>
</comment>
<keyword evidence="1" id="KW-0472">Membrane</keyword>
<dbReference type="EMBL" id="JQCR01000002">
    <property type="protein sequence ID" value="KGE19389.1"/>
    <property type="molecule type" value="Genomic_DNA"/>
</dbReference>
<feature type="transmembrane region" description="Helical" evidence="1">
    <location>
        <begin position="12"/>
        <end position="32"/>
    </location>
</feature>
<feature type="transmembrane region" description="Helical" evidence="1">
    <location>
        <begin position="52"/>
        <end position="74"/>
    </location>
</feature>
<sequence length="212" mass="23639">MKKIGVIKFGGITLILSGILFFAQYLFVLPMPSPPLSDAELMIWLREWKFNIAMADELLFFATLLLIPSIVALYQILVKVDIVKTWLGCSLLAVVIPINIFLDIILGRLVYPVYDIELSLDIYKLVLSVYYGGMHLVAIVFSAATIILCLVIRKSVIGKPVAYLGFMVGILDLIGAYPWLIGTAMVFVSQLLFAAWFVMLGLSMIRSRVEEG</sequence>
<reference evidence="2 3" key="2">
    <citation type="submission" date="2014-10" db="EMBL/GenBank/DDBJ databases">
        <title>Comparative genomics of the Paenibacillus odorifer group.</title>
        <authorList>
            <person name="Tsai Y.-C."/>
            <person name="Martin N."/>
            <person name="Korlach J."/>
            <person name="Wiedmann M."/>
        </authorList>
    </citation>
    <scope>NUCLEOTIDE SEQUENCE [LARGE SCALE GENOMIC DNA]</scope>
    <source>
        <strain evidence="2 3">DSM 18334</strain>
    </source>
</reference>
<accession>A0A098MA14</accession>
<keyword evidence="3" id="KW-1185">Reference proteome</keyword>
<protein>
    <recommendedName>
        <fullName evidence="4">DUF4386 domain-containing protein</fullName>
    </recommendedName>
</protein>
<keyword evidence="1" id="KW-0812">Transmembrane</keyword>
<evidence type="ECO:0000256" key="1">
    <source>
        <dbReference type="SAM" id="Phobius"/>
    </source>
</evidence>
<feature type="transmembrane region" description="Helical" evidence="1">
    <location>
        <begin position="186"/>
        <end position="205"/>
    </location>
</feature>
<evidence type="ECO:0000313" key="3">
    <source>
        <dbReference type="Proteomes" id="UP000029734"/>
    </source>
</evidence>
<evidence type="ECO:0008006" key="4">
    <source>
        <dbReference type="Google" id="ProtNLM"/>
    </source>
</evidence>
<dbReference type="RefSeq" id="WP_036650298.1">
    <property type="nucleotide sequence ID" value="NZ_JQCR01000002.1"/>
</dbReference>
<name>A0A098MA14_9BACL</name>
<dbReference type="OrthoDB" id="2217569at2"/>
<reference evidence="2 3" key="1">
    <citation type="submission" date="2014-08" db="EMBL/GenBank/DDBJ databases">
        <authorList>
            <person name="den Bakker H.C."/>
        </authorList>
    </citation>
    <scope>NUCLEOTIDE SEQUENCE [LARGE SCALE GENOMIC DNA]</scope>
    <source>
        <strain evidence="2 3">DSM 18334</strain>
    </source>
</reference>
<dbReference type="AlphaFoldDB" id="A0A098MA14"/>
<feature type="transmembrane region" description="Helical" evidence="1">
    <location>
        <begin position="129"/>
        <end position="152"/>
    </location>
</feature>
<dbReference type="eggNOG" id="ENOG50305A8">
    <property type="taxonomic scope" value="Bacteria"/>
</dbReference>
<feature type="transmembrane region" description="Helical" evidence="1">
    <location>
        <begin position="86"/>
        <end position="109"/>
    </location>
</feature>
<proteinExistence type="predicted"/>
<dbReference type="Proteomes" id="UP000029734">
    <property type="component" value="Unassembled WGS sequence"/>
</dbReference>
<organism evidence="2 3">
    <name type="scientific">Paenibacillus wynnii</name>
    <dbReference type="NCBI Taxonomy" id="268407"/>
    <lineage>
        <taxon>Bacteria</taxon>
        <taxon>Bacillati</taxon>
        <taxon>Bacillota</taxon>
        <taxon>Bacilli</taxon>
        <taxon>Bacillales</taxon>
        <taxon>Paenibacillaceae</taxon>
        <taxon>Paenibacillus</taxon>
    </lineage>
</organism>
<gene>
    <name evidence="2" type="ORF">PWYN_08590</name>
</gene>
<evidence type="ECO:0000313" key="2">
    <source>
        <dbReference type="EMBL" id="KGE19389.1"/>
    </source>
</evidence>
<keyword evidence="1" id="KW-1133">Transmembrane helix</keyword>